<evidence type="ECO:0000259" key="1">
    <source>
        <dbReference type="PROSITE" id="PS50995"/>
    </source>
</evidence>
<dbReference type="PROSITE" id="PS50995">
    <property type="entry name" value="HTH_MARR_2"/>
    <property type="match status" value="1"/>
</dbReference>
<reference evidence="2 3" key="1">
    <citation type="submission" date="2019-01" db="EMBL/GenBank/DDBJ databases">
        <title>Cytophagaceae bacterium strain CAR-16.</title>
        <authorList>
            <person name="Chen W.-M."/>
        </authorList>
    </citation>
    <scope>NUCLEOTIDE SEQUENCE [LARGE SCALE GENOMIC DNA]</scope>
    <source>
        <strain evidence="2 3">CAR-16</strain>
    </source>
</reference>
<proteinExistence type="predicted"/>
<name>A0A4Q1C2Z2_9BACT</name>
<evidence type="ECO:0000313" key="2">
    <source>
        <dbReference type="EMBL" id="RXK52495.1"/>
    </source>
</evidence>
<dbReference type="OrthoDB" id="763883at2"/>
<dbReference type="Gene3D" id="1.10.10.10">
    <property type="entry name" value="Winged helix-like DNA-binding domain superfamily/Winged helix DNA-binding domain"/>
    <property type="match status" value="1"/>
</dbReference>
<feature type="domain" description="HTH marR-type" evidence="1">
    <location>
        <begin position="1"/>
        <end position="149"/>
    </location>
</feature>
<accession>A0A4Q1C2Z2</accession>
<dbReference type="InterPro" id="IPR036388">
    <property type="entry name" value="WH-like_DNA-bd_sf"/>
</dbReference>
<dbReference type="SMART" id="SM00347">
    <property type="entry name" value="HTH_MARR"/>
    <property type="match status" value="1"/>
</dbReference>
<gene>
    <name evidence="2" type="ORF">ESB04_02260</name>
</gene>
<dbReference type="PRINTS" id="PR00598">
    <property type="entry name" value="HTHMARR"/>
</dbReference>
<dbReference type="GO" id="GO:0003700">
    <property type="term" value="F:DNA-binding transcription factor activity"/>
    <property type="evidence" value="ECO:0007669"/>
    <property type="project" value="InterPro"/>
</dbReference>
<dbReference type="InterPro" id="IPR036390">
    <property type="entry name" value="WH_DNA-bd_sf"/>
</dbReference>
<dbReference type="PANTHER" id="PTHR33164">
    <property type="entry name" value="TRANSCRIPTIONAL REGULATOR, MARR FAMILY"/>
    <property type="match status" value="1"/>
</dbReference>
<keyword evidence="3" id="KW-1185">Reference proteome</keyword>
<dbReference type="InterPro" id="IPR000835">
    <property type="entry name" value="HTH_MarR-typ"/>
</dbReference>
<protein>
    <submittedName>
        <fullName evidence="2">MarR family transcriptional regulator</fullName>
    </submittedName>
</protein>
<sequence length="149" mass="17395">MEIASELQQSNFASEEAKAIVNVIFTGNWVTYQQQELLKPYDLTMQQYNVLRILRGQNGKPMTVLAIIERMLDRTSNASRLVDKLVEKKWVLRRECPNDRRAVDVLILPEGLALLEQIDEIQNQWAKRFAHMSQKDLTQLNELLDKLRN</sequence>
<dbReference type="Proteomes" id="UP000289455">
    <property type="component" value="Unassembled WGS sequence"/>
</dbReference>
<dbReference type="AlphaFoldDB" id="A0A4Q1C2Z2"/>
<evidence type="ECO:0000313" key="3">
    <source>
        <dbReference type="Proteomes" id="UP000289455"/>
    </source>
</evidence>
<dbReference type="PANTHER" id="PTHR33164:SF101">
    <property type="entry name" value="TRANSCRIPTIONAL REPRESSOR MPRA"/>
    <property type="match status" value="1"/>
</dbReference>
<dbReference type="EMBL" id="SDHY01000001">
    <property type="protein sequence ID" value="RXK52495.1"/>
    <property type="molecule type" value="Genomic_DNA"/>
</dbReference>
<dbReference type="Pfam" id="PF01047">
    <property type="entry name" value="MarR"/>
    <property type="match status" value="1"/>
</dbReference>
<dbReference type="GO" id="GO:0006950">
    <property type="term" value="P:response to stress"/>
    <property type="evidence" value="ECO:0007669"/>
    <property type="project" value="TreeGrafter"/>
</dbReference>
<comment type="caution">
    <text evidence="2">The sequence shown here is derived from an EMBL/GenBank/DDBJ whole genome shotgun (WGS) entry which is preliminary data.</text>
</comment>
<dbReference type="RefSeq" id="WP_129025822.1">
    <property type="nucleotide sequence ID" value="NZ_SDHY01000001.1"/>
</dbReference>
<dbReference type="InterPro" id="IPR039422">
    <property type="entry name" value="MarR/SlyA-like"/>
</dbReference>
<dbReference type="SUPFAM" id="SSF46785">
    <property type="entry name" value="Winged helix' DNA-binding domain"/>
    <property type="match status" value="1"/>
</dbReference>
<organism evidence="2 3">
    <name type="scientific">Aquirufa rosea</name>
    <dbReference type="NCBI Taxonomy" id="2509241"/>
    <lineage>
        <taxon>Bacteria</taxon>
        <taxon>Pseudomonadati</taxon>
        <taxon>Bacteroidota</taxon>
        <taxon>Cytophagia</taxon>
        <taxon>Cytophagales</taxon>
        <taxon>Flectobacillaceae</taxon>
        <taxon>Aquirufa</taxon>
    </lineage>
</organism>